<accession>W0FP24</accession>
<evidence type="ECO:0000313" key="2">
    <source>
        <dbReference type="EMBL" id="AHF25224.1"/>
    </source>
</evidence>
<dbReference type="GO" id="GO:0030247">
    <property type="term" value="F:polysaccharide binding"/>
    <property type="evidence" value="ECO:0007669"/>
    <property type="project" value="InterPro"/>
</dbReference>
<dbReference type="Pfam" id="PF18329">
    <property type="entry name" value="SGBP_B_XBD"/>
    <property type="match status" value="1"/>
</dbReference>
<organism evidence="2">
    <name type="scientific">uncultured bacterium Contig196</name>
    <dbReference type="NCBI Taxonomy" id="1393527"/>
    <lineage>
        <taxon>Bacteria</taxon>
        <taxon>environmental samples</taxon>
    </lineage>
</organism>
<dbReference type="Gene3D" id="2.60.40.10">
    <property type="entry name" value="Immunoglobulins"/>
    <property type="match status" value="2"/>
</dbReference>
<sequence length="419" mass="46252">MACAALVTLSLLTSCKDEPDKYEVTNGTPTIRYIRPVDIAISDSLLTGAYMDNNICIVGENLRSITKMFFNDQEAKLVPSLITDNTMIVTVPGKIPGEVFNKIFMINNANDTTTYDFKVLVPGPTINNMSNEWAQEGEQATIYGNYFVDDPNIPLTLTINGRNINIDDFDISHMTFTIPSGLSEGPVEIATVYGKIKAKFNYRDTRGMLFNDFGNYDAGDASTGLTNHGWHAQQIISDENSLDGSYLMLGDCDLEDGSWTDSYTSFEYWPGDWDGTFTGVNSRLSDLVSFADFANMALKFEVNIPSSNPWTNLSMQCIFSGDAQVTLPTANNTFFNGTDYPRALWTPWRTTGSYDTGGKWVTVTIPISNFKYKNDGTVAGTPLTSSNFTGLTLFIWSGVTSGTTCHPIIRIDNIRAVAY</sequence>
<dbReference type="AlphaFoldDB" id="W0FP24"/>
<reference evidence="2" key="1">
    <citation type="journal article" date="2013" name="PLoS ONE">
        <title>Metagenomic insights into the carbohydrate-active enzymes carried by the microorganisms adhering to solid digesta in the rumen of cows.</title>
        <authorList>
            <person name="Wang L."/>
            <person name="Hatem A."/>
            <person name="Catalyurek U.V."/>
            <person name="Morrison M."/>
            <person name="Yu Z."/>
        </authorList>
    </citation>
    <scope>NUCLEOTIDE SEQUENCE</scope>
</reference>
<protein>
    <recommendedName>
        <fullName evidence="1">Surface glycan-binding protein B xyloglucan binding domain-containing protein</fullName>
    </recommendedName>
</protein>
<proteinExistence type="predicted"/>
<name>W0FP24_9BACT</name>
<feature type="domain" description="Surface glycan-binding protein B xyloglucan binding" evidence="1">
    <location>
        <begin position="202"/>
        <end position="417"/>
    </location>
</feature>
<dbReference type="InterPro" id="IPR040475">
    <property type="entry name" value="SGBP_B_XBD"/>
</dbReference>
<evidence type="ECO:0000259" key="1">
    <source>
        <dbReference type="Pfam" id="PF18329"/>
    </source>
</evidence>
<dbReference type="EMBL" id="KC246824">
    <property type="protein sequence ID" value="AHF25224.1"/>
    <property type="molecule type" value="Genomic_DNA"/>
</dbReference>
<dbReference type="InterPro" id="IPR013783">
    <property type="entry name" value="Ig-like_fold"/>
</dbReference>